<dbReference type="PANTHER" id="PTHR13018">
    <property type="entry name" value="PROBABLE MEMBRANE PROTEIN DUF221-RELATED"/>
    <property type="match status" value="1"/>
</dbReference>
<dbReference type="Pfam" id="PF14703">
    <property type="entry name" value="PHM7_cyt"/>
    <property type="match status" value="1"/>
</dbReference>
<feature type="transmembrane region" description="Helical" evidence="1">
    <location>
        <begin position="72"/>
        <end position="91"/>
    </location>
</feature>
<dbReference type="Proteomes" id="UP000265566">
    <property type="component" value="Chromosome 3"/>
</dbReference>
<proteinExistence type="predicted"/>
<name>A0A396J129_MEDTR</name>
<evidence type="ECO:0000256" key="1">
    <source>
        <dbReference type="SAM" id="Phobius"/>
    </source>
</evidence>
<gene>
    <name evidence="3" type="ORF">MtrunA17_Chr3g0135271</name>
</gene>
<dbReference type="EMBL" id="PSQE01000003">
    <property type="protein sequence ID" value="RHN70413.1"/>
    <property type="molecule type" value="Genomic_DNA"/>
</dbReference>
<dbReference type="AlphaFoldDB" id="A0A396J129"/>
<evidence type="ECO:0000313" key="3">
    <source>
        <dbReference type="EMBL" id="RHN70413.1"/>
    </source>
</evidence>
<sequence>MEYKSITNLRLAHFTELPPKPSHFTILVRGIPWSSEESYCEAVRKFFTFYHASTYLSHQIVYKSGSVQKLKVCLLSLNIFISIETTFYLMLSLF</sequence>
<keyword evidence="1" id="KW-0472">Membrane</keyword>
<keyword evidence="1" id="KW-0812">Transmembrane</keyword>
<comment type="caution">
    <text evidence="3">The sequence shown here is derived from an EMBL/GenBank/DDBJ whole genome shotgun (WGS) entry which is preliminary data.</text>
</comment>
<dbReference type="GO" id="GO:0005227">
    <property type="term" value="F:calcium-activated cation channel activity"/>
    <property type="evidence" value="ECO:0007669"/>
    <property type="project" value="InterPro"/>
</dbReference>
<dbReference type="Gramene" id="rna18992">
    <property type="protein sequence ID" value="RHN70413.1"/>
    <property type="gene ID" value="gene18992"/>
</dbReference>
<evidence type="ECO:0000259" key="2">
    <source>
        <dbReference type="Pfam" id="PF14703"/>
    </source>
</evidence>
<organism evidence="3">
    <name type="scientific">Medicago truncatula</name>
    <name type="common">Barrel medic</name>
    <name type="synonym">Medicago tribuloides</name>
    <dbReference type="NCBI Taxonomy" id="3880"/>
    <lineage>
        <taxon>Eukaryota</taxon>
        <taxon>Viridiplantae</taxon>
        <taxon>Streptophyta</taxon>
        <taxon>Embryophyta</taxon>
        <taxon>Tracheophyta</taxon>
        <taxon>Spermatophyta</taxon>
        <taxon>Magnoliopsida</taxon>
        <taxon>eudicotyledons</taxon>
        <taxon>Gunneridae</taxon>
        <taxon>Pentapetalae</taxon>
        <taxon>rosids</taxon>
        <taxon>fabids</taxon>
        <taxon>Fabales</taxon>
        <taxon>Fabaceae</taxon>
        <taxon>Papilionoideae</taxon>
        <taxon>50 kb inversion clade</taxon>
        <taxon>NPAAA clade</taxon>
        <taxon>Hologalegina</taxon>
        <taxon>IRL clade</taxon>
        <taxon>Trifolieae</taxon>
        <taxon>Medicago</taxon>
    </lineage>
</organism>
<reference evidence="3" key="1">
    <citation type="journal article" date="2018" name="Nat. Plants">
        <title>Whole-genome landscape of Medicago truncatula symbiotic genes.</title>
        <authorList>
            <person name="Pecrix Y."/>
            <person name="Gamas P."/>
            <person name="Carrere S."/>
        </authorList>
    </citation>
    <scope>NUCLEOTIDE SEQUENCE</scope>
    <source>
        <tissue evidence="3">Leaves</tissue>
    </source>
</reference>
<accession>A0A396J129</accession>
<dbReference type="PANTHER" id="PTHR13018:SF117">
    <property type="entry name" value="CSC1-LIKE PROTEIN RXW8"/>
    <property type="match status" value="1"/>
</dbReference>
<feature type="domain" description="CSC1/OSCA1-like cytosolic" evidence="2">
    <location>
        <begin position="23"/>
        <end position="70"/>
    </location>
</feature>
<dbReference type="InterPro" id="IPR045122">
    <property type="entry name" value="Csc1-like"/>
</dbReference>
<protein>
    <submittedName>
        <fullName evidence="3">Putative 10TM putative phosphate transporter, cytosolic domain-containing protein</fullName>
    </submittedName>
</protein>
<keyword evidence="1" id="KW-1133">Transmembrane helix</keyword>
<dbReference type="InterPro" id="IPR027815">
    <property type="entry name" value="CSC1/OSCA1-like_cyt"/>
</dbReference>